<dbReference type="PRINTS" id="PR00368">
    <property type="entry name" value="FADPNR"/>
</dbReference>
<evidence type="ECO:0000313" key="8">
    <source>
        <dbReference type="Proteomes" id="UP000250086"/>
    </source>
</evidence>
<feature type="domain" description="Thioredoxin-like fold" evidence="6">
    <location>
        <begin position="466"/>
        <end position="532"/>
    </location>
</feature>
<dbReference type="PROSITE" id="PS51354">
    <property type="entry name" value="GLUTAREDOXIN_2"/>
    <property type="match status" value="1"/>
</dbReference>
<evidence type="ECO:0000256" key="4">
    <source>
        <dbReference type="ARBA" id="ARBA00024806"/>
    </source>
</evidence>
<dbReference type="RefSeq" id="WP_113743689.1">
    <property type="nucleotide sequence ID" value="NZ_UAPV01000001.1"/>
</dbReference>
<proteinExistence type="predicted"/>
<comment type="function">
    <text evidence="4">Serves to protect the cell against DNA damage by alkyl hydroperoxides. It can use either NADH or NADPH as electron donor for direct reduction of redox dyes or of alkyl hydroperoxides when combined with the AhpC protein.</text>
</comment>
<protein>
    <recommendedName>
        <fullName evidence="1">Alkyl hydroperoxide reductase subunit F</fullName>
    </recommendedName>
</protein>
<dbReference type="NCBIfam" id="TIGR03143">
    <property type="entry name" value="AhpF_homolog"/>
    <property type="match status" value="1"/>
</dbReference>
<dbReference type="PRINTS" id="PR00469">
    <property type="entry name" value="PNDRDTASEII"/>
</dbReference>
<dbReference type="Proteomes" id="UP000250086">
    <property type="component" value="Unassembled WGS sequence"/>
</dbReference>
<dbReference type="InterPro" id="IPR044142">
    <property type="entry name" value="AhpF_NTD_N"/>
</dbReference>
<accession>A0A2X0VJ61</accession>
<dbReference type="SUPFAM" id="SSF51905">
    <property type="entry name" value="FAD/NAD(P)-binding domain"/>
    <property type="match status" value="1"/>
</dbReference>
<evidence type="ECO:0000256" key="2">
    <source>
        <dbReference type="ARBA" id="ARBA00022630"/>
    </source>
</evidence>
<feature type="domain" description="FAD/NAD(P)-binding" evidence="5">
    <location>
        <begin position="7"/>
        <end position="299"/>
    </location>
</feature>
<dbReference type="Gene3D" id="3.50.50.60">
    <property type="entry name" value="FAD/NAD(P)-binding domain"/>
    <property type="match status" value="2"/>
</dbReference>
<dbReference type="Pfam" id="PF13192">
    <property type="entry name" value="Thioredoxin_3"/>
    <property type="match status" value="1"/>
</dbReference>
<dbReference type="GO" id="GO:0016491">
    <property type="term" value="F:oxidoreductase activity"/>
    <property type="evidence" value="ECO:0007669"/>
    <property type="project" value="UniProtKB-KW"/>
</dbReference>
<gene>
    <name evidence="7" type="primary">trxB_1</name>
    <name evidence="7" type="ORF">NCTC13093_00905</name>
</gene>
<dbReference type="InterPro" id="IPR036188">
    <property type="entry name" value="FAD/NAD-bd_sf"/>
</dbReference>
<reference evidence="7 8" key="1">
    <citation type="submission" date="2018-06" db="EMBL/GenBank/DDBJ databases">
        <authorList>
            <consortium name="Pathogen Informatics"/>
            <person name="Doyle S."/>
        </authorList>
    </citation>
    <scope>NUCLEOTIDE SEQUENCE [LARGE SCALE GENOMIC DNA]</scope>
    <source>
        <strain evidence="7 8">NCTC13093</strain>
    </source>
</reference>
<keyword evidence="8" id="KW-1185">Reference proteome</keyword>
<sequence>MADNNIYDAIIVGGGPAGLTAAIYLARARYRVLVLEKDRFGGQITITHEVVNYPGIESTSGEALTETMRVQAANFGAEFMLAEVKGIEANDTIKTVSTSKGDFKAFALLIATGANPRHIGFEGESEFRGRGVAYCATCDGEFFTGKELLVIGGGYASAEEAMFLTRYASKVTILVRKDAFSCAKSIADEVMAHPKIEVKFNHELKSIEGTDMGIVKAHIYDNKNDTSFEYTASNQDTFGVFVFAGYVPNTSLVKDIVALDESGYIITDSDMQTNVKGVFAAGDVCIKGLRQVVTATADGALAACAMEKVAAAAHESTGIIPVVPNATRKAPQESVSVKASASATTDGSFVTEDMIPQLNAVFERMESAITLEVCSDGSDKGSELLSAMNEIAALSDKITVTQGSCDDMPAVRLVKNGQFTGLSFHGVPGGHEFTSFILGLYNASGPGQAVDDADMQRIKSIAAPTKIQVLISLSCTMCPDLVVAAQRIASLNDNVTTEVYDLNLFPALRDKYKVMSVPCLVVNEEHISFGRKNMSELLDIILK</sequence>
<dbReference type="InterPro" id="IPR017561">
    <property type="entry name" value="AhpF_homologue_put"/>
</dbReference>
<dbReference type="AlphaFoldDB" id="A0A2X0VJ61"/>
<dbReference type="SUPFAM" id="SSF52833">
    <property type="entry name" value="Thioredoxin-like"/>
    <property type="match status" value="2"/>
</dbReference>
<dbReference type="InterPro" id="IPR023753">
    <property type="entry name" value="FAD/NAD-binding_dom"/>
</dbReference>
<evidence type="ECO:0000256" key="1">
    <source>
        <dbReference type="ARBA" id="ARBA00020059"/>
    </source>
</evidence>
<name>A0A2X0VJ61_9GAMM</name>
<dbReference type="PANTHER" id="PTHR48105">
    <property type="entry name" value="THIOREDOXIN REDUCTASE 1-RELATED-RELATED"/>
    <property type="match status" value="1"/>
</dbReference>
<organism evidence="7 8">
    <name type="scientific">Anaerobiospirillum thomasii</name>
    <dbReference type="NCBI Taxonomy" id="179995"/>
    <lineage>
        <taxon>Bacteria</taxon>
        <taxon>Pseudomonadati</taxon>
        <taxon>Pseudomonadota</taxon>
        <taxon>Gammaproteobacteria</taxon>
        <taxon>Aeromonadales</taxon>
        <taxon>Succinivibrionaceae</taxon>
        <taxon>Anaerobiospirillum</taxon>
    </lineage>
</organism>
<evidence type="ECO:0000256" key="3">
    <source>
        <dbReference type="ARBA" id="ARBA00023002"/>
    </source>
</evidence>
<dbReference type="InterPro" id="IPR036249">
    <property type="entry name" value="Thioredoxin-like_sf"/>
</dbReference>
<keyword evidence="2" id="KW-0285">Flavoprotein</keyword>
<dbReference type="InterPro" id="IPR050097">
    <property type="entry name" value="Ferredoxin-NADP_redctase_2"/>
</dbReference>
<keyword evidence="3 7" id="KW-0560">Oxidoreductase</keyword>
<evidence type="ECO:0000259" key="6">
    <source>
        <dbReference type="Pfam" id="PF13192"/>
    </source>
</evidence>
<dbReference type="Pfam" id="PF07992">
    <property type="entry name" value="Pyr_redox_2"/>
    <property type="match status" value="1"/>
</dbReference>
<dbReference type="EMBL" id="UAPV01000001">
    <property type="protein sequence ID" value="SPT69528.1"/>
    <property type="molecule type" value="Genomic_DNA"/>
</dbReference>
<dbReference type="CDD" id="cd02974">
    <property type="entry name" value="AhpF_NTD_N"/>
    <property type="match status" value="1"/>
</dbReference>
<dbReference type="Gene3D" id="3.40.30.80">
    <property type="match status" value="1"/>
</dbReference>
<evidence type="ECO:0000313" key="7">
    <source>
        <dbReference type="EMBL" id="SPT69528.1"/>
    </source>
</evidence>
<dbReference type="InterPro" id="IPR012336">
    <property type="entry name" value="Thioredoxin-like_fold"/>
</dbReference>
<evidence type="ECO:0000259" key="5">
    <source>
        <dbReference type="Pfam" id="PF07992"/>
    </source>
</evidence>